<dbReference type="Gene3D" id="1.10.150.450">
    <property type="match status" value="1"/>
</dbReference>
<dbReference type="InterPro" id="IPR006439">
    <property type="entry name" value="HAD-SF_hydro_IA"/>
</dbReference>
<dbReference type="Pfam" id="PF00702">
    <property type="entry name" value="Hydrolase"/>
    <property type="match status" value="1"/>
</dbReference>
<evidence type="ECO:0000313" key="2">
    <source>
        <dbReference type="Proteomes" id="UP000036987"/>
    </source>
</evidence>
<evidence type="ECO:0000313" key="1">
    <source>
        <dbReference type="EMBL" id="KMZ66005.1"/>
    </source>
</evidence>
<dbReference type="Proteomes" id="UP000036987">
    <property type="component" value="Unassembled WGS sequence"/>
</dbReference>
<reference evidence="2" key="1">
    <citation type="journal article" date="2016" name="Nature">
        <title>The genome of the seagrass Zostera marina reveals angiosperm adaptation to the sea.</title>
        <authorList>
            <person name="Olsen J.L."/>
            <person name="Rouze P."/>
            <person name="Verhelst B."/>
            <person name="Lin Y.-C."/>
            <person name="Bayer T."/>
            <person name="Collen J."/>
            <person name="Dattolo E."/>
            <person name="De Paoli E."/>
            <person name="Dittami S."/>
            <person name="Maumus F."/>
            <person name="Michel G."/>
            <person name="Kersting A."/>
            <person name="Lauritano C."/>
            <person name="Lohaus R."/>
            <person name="Toepel M."/>
            <person name="Tonon T."/>
            <person name="Vanneste K."/>
            <person name="Amirebrahimi M."/>
            <person name="Brakel J."/>
            <person name="Bostroem C."/>
            <person name="Chovatia M."/>
            <person name="Grimwood J."/>
            <person name="Jenkins J.W."/>
            <person name="Jueterbock A."/>
            <person name="Mraz A."/>
            <person name="Stam W.T."/>
            <person name="Tice H."/>
            <person name="Bornberg-Bauer E."/>
            <person name="Green P.J."/>
            <person name="Pearson G.A."/>
            <person name="Procaccini G."/>
            <person name="Duarte C.M."/>
            <person name="Schmutz J."/>
            <person name="Reusch T.B.H."/>
            <person name="Van de Peer Y."/>
        </authorList>
    </citation>
    <scope>NUCLEOTIDE SEQUENCE [LARGE SCALE GENOMIC DNA]</scope>
    <source>
        <strain evidence="2">cv. Finnish</strain>
    </source>
</reference>
<dbReference type="PANTHER" id="PTHR12725">
    <property type="entry name" value="HALOACID DEHALOGENASE-LIKE HYDROLASE"/>
    <property type="match status" value="1"/>
</dbReference>
<keyword evidence="2" id="KW-1185">Reference proteome</keyword>
<dbReference type="PANTHER" id="PTHR12725:SF82">
    <property type="entry name" value="HALOACID DEHALOGENASE-LIKE HYDROLASE (HAD) SUPERFAMILY PROTEIN"/>
    <property type="match status" value="1"/>
</dbReference>
<dbReference type="AlphaFoldDB" id="A0A0K9PCR2"/>
<dbReference type="STRING" id="29655.A0A0K9PCR2"/>
<dbReference type="EMBL" id="LFYR01000981">
    <property type="protein sequence ID" value="KMZ66005.1"/>
    <property type="molecule type" value="Genomic_DNA"/>
</dbReference>
<dbReference type="OMA" id="EMDMKSE"/>
<dbReference type="InterPro" id="IPR036412">
    <property type="entry name" value="HAD-like_sf"/>
</dbReference>
<dbReference type="InterPro" id="IPR023214">
    <property type="entry name" value="HAD_sf"/>
</dbReference>
<dbReference type="SUPFAM" id="SSF56784">
    <property type="entry name" value="HAD-like"/>
    <property type="match status" value="1"/>
</dbReference>
<organism evidence="1 2">
    <name type="scientific">Zostera marina</name>
    <name type="common">Eelgrass</name>
    <dbReference type="NCBI Taxonomy" id="29655"/>
    <lineage>
        <taxon>Eukaryota</taxon>
        <taxon>Viridiplantae</taxon>
        <taxon>Streptophyta</taxon>
        <taxon>Embryophyta</taxon>
        <taxon>Tracheophyta</taxon>
        <taxon>Spermatophyta</taxon>
        <taxon>Magnoliopsida</taxon>
        <taxon>Liliopsida</taxon>
        <taxon>Zosteraceae</taxon>
        <taxon>Zostera</taxon>
    </lineage>
</organism>
<gene>
    <name evidence="1" type="ORF">ZOSMA_2G00140</name>
</gene>
<name>A0A0K9PCR2_ZOSMR</name>
<dbReference type="NCBIfam" id="TIGR01509">
    <property type="entry name" value="HAD-SF-IA-v3"/>
    <property type="match status" value="1"/>
</dbReference>
<accession>A0A0K9PCR2</accession>
<dbReference type="OrthoDB" id="1065058at2759"/>
<comment type="caution">
    <text evidence="1">The sequence shown here is derived from an EMBL/GenBank/DDBJ whole genome shotgun (WGS) entry which is preliminary data.</text>
</comment>
<dbReference type="SFLD" id="SFLDG01132">
    <property type="entry name" value="C1.5.3:_5'-Nucleotidase_Like"/>
    <property type="match status" value="1"/>
</dbReference>
<dbReference type="Gene3D" id="3.40.50.1000">
    <property type="entry name" value="HAD superfamily/HAD-like"/>
    <property type="match status" value="1"/>
</dbReference>
<dbReference type="GO" id="GO:0016787">
    <property type="term" value="F:hydrolase activity"/>
    <property type="evidence" value="ECO:0000318"/>
    <property type="project" value="GO_Central"/>
</dbReference>
<dbReference type="SFLD" id="SFLDS00003">
    <property type="entry name" value="Haloacid_Dehalogenase"/>
    <property type="match status" value="1"/>
</dbReference>
<sequence>MNNENPKYEYNCILFDLDDTLYPLSSGIASAVAKNIQDYMSSKLGIDDSKIPELSYVLYKTYGTTLAGLKAIGYDIDYDAYHSFVHGSLPYENLKPDPVLRNILLSLPYRKFIFTNGDKIHATEVLNRLGLEDCFKGVICFETLNPSPTESSSDVRDESTNIFDILQYFADPIPGVELPKTPISCKPSEVSFMDALKIADAHPHQTIFIDDSVRNIQAGKNIGLHTVLVGTSEKIKGADYSLESIGNIRETLPGLFMG</sequence>
<protein>
    <submittedName>
        <fullName evidence="1">Pyrimidine 5-nucleotidase family protein</fullName>
    </submittedName>
</protein>
<dbReference type="InterPro" id="IPR010237">
    <property type="entry name" value="Pyr-5-nucltdase"/>
</dbReference>
<dbReference type="NCBIfam" id="TIGR01993">
    <property type="entry name" value="Pyr-5-nucltdase"/>
    <property type="match status" value="1"/>
</dbReference>
<dbReference type="Pfam" id="PF13242">
    <property type="entry name" value="Hydrolase_like"/>
    <property type="match status" value="1"/>
</dbReference>
<dbReference type="SFLD" id="SFLDG01129">
    <property type="entry name" value="C1.5:_HAD__Beta-PGM__Phosphata"/>
    <property type="match status" value="1"/>
</dbReference>
<proteinExistence type="predicted"/>